<dbReference type="Proteomes" id="UP000325440">
    <property type="component" value="Unassembled WGS sequence"/>
</dbReference>
<protein>
    <submittedName>
        <fullName evidence="2">MORN motif</fullName>
    </submittedName>
</protein>
<dbReference type="PANTHER" id="PTHR43215:SF14">
    <property type="entry name" value="RADIAL SPOKE HEAD 1 HOMOLOG"/>
    <property type="match status" value="1"/>
</dbReference>
<dbReference type="SMART" id="SM00698">
    <property type="entry name" value="MORN"/>
    <property type="match status" value="4"/>
</dbReference>
<dbReference type="Gene3D" id="2.20.110.10">
    <property type="entry name" value="Histone H3 K4-specific methyltransferase SET7/9 N-terminal domain"/>
    <property type="match status" value="2"/>
</dbReference>
<dbReference type="InterPro" id="IPR003409">
    <property type="entry name" value="MORN"/>
</dbReference>
<proteinExistence type="predicted"/>
<dbReference type="OrthoDB" id="423343at2759"/>
<sequence>MADVSNENRDYKYSEDEGFEGYEYIPEEGDDGLNENDIASRALAVLGHFSGKRNSRNERHGFGRTILPNGDAYVGMYTNDQRQGYGEYIFKNGGKYNGCYKHNLRNGNGIMHYPDKSKYDGQWYDNDKDGVGTFTYNNGDKYQGSWKCDMKHGVGTYSFCKSKAVLKGVWSNGKRVSNFEFYFPTSDESGFTFHGVWDDNENVAGEGYFVFEDLMCMQRGIHVNNNNYYSLNSNNVWLSTDMHGNTDRRKLVVIMLLPLNRKKNERRRYSVASKLPEQWHLEMETTGDVPPSQ</sequence>
<name>A0A5E4M2Y9_9HEMI</name>
<dbReference type="SUPFAM" id="SSF82185">
    <property type="entry name" value="Histone H3 K4-specific methyltransferase SET7/9 N-terminal domain"/>
    <property type="match status" value="2"/>
</dbReference>
<keyword evidence="3" id="KW-1185">Reference proteome</keyword>
<evidence type="ECO:0000313" key="2">
    <source>
        <dbReference type="EMBL" id="VVC24127.1"/>
    </source>
</evidence>
<evidence type="ECO:0000313" key="3">
    <source>
        <dbReference type="Proteomes" id="UP000325440"/>
    </source>
</evidence>
<dbReference type="EMBL" id="CABPRJ010000001">
    <property type="protein sequence ID" value="VVC24127.1"/>
    <property type="molecule type" value="Genomic_DNA"/>
</dbReference>
<dbReference type="PANTHER" id="PTHR43215">
    <property type="entry name" value="RADIAL SPOKE HEAD 1 HOMOLOG"/>
    <property type="match status" value="1"/>
</dbReference>
<gene>
    <name evidence="2" type="ORF">CINCED_3A020095</name>
</gene>
<organism evidence="2 3">
    <name type="scientific">Cinara cedri</name>
    <dbReference type="NCBI Taxonomy" id="506608"/>
    <lineage>
        <taxon>Eukaryota</taxon>
        <taxon>Metazoa</taxon>
        <taxon>Ecdysozoa</taxon>
        <taxon>Arthropoda</taxon>
        <taxon>Hexapoda</taxon>
        <taxon>Insecta</taxon>
        <taxon>Pterygota</taxon>
        <taxon>Neoptera</taxon>
        <taxon>Paraneoptera</taxon>
        <taxon>Hemiptera</taxon>
        <taxon>Sternorrhyncha</taxon>
        <taxon>Aphidomorpha</taxon>
        <taxon>Aphidoidea</taxon>
        <taxon>Aphididae</taxon>
        <taxon>Lachninae</taxon>
        <taxon>Cinara</taxon>
    </lineage>
</organism>
<reference evidence="2 3" key="1">
    <citation type="submission" date="2019-08" db="EMBL/GenBank/DDBJ databases">
        <authorList>
            <person name="Alioto T."/>
            <person name="Alioto T."/>
            <person name="Gomez Garrido J."/>
        </authorList>
    </citation>
    <scope>NUCLEOTIDE SEQUENCE [LARGE SCALE GENOMIC DNA]</scope>
</reference>
<evidence type="ECO:0000256" key="1">
    <source>
        <dbReference type="ARBA" id="ARBA00022737"/>
    </source>
</evidence>
<dbReference type="AlphaFoldDB" id="A0A5E4M2Y9"/>
<keyword evidence="1" id="KW-0677">Repeat</keyword>
<accession>A0A5E4M2Y9</accession>
<dbReference type="Pfam" id="PF02493">
    <property type="entry name" value="MORN"/>
    <property type="match status" value="5"/>
</dbReference>